<sequence length="146" mass="16119">MDLKVIENIVLDILKDDALSLESIKTKTEFGESILEIIVDGDDLSSDHLGNVNTKIAEVLTDDLLDPSYYIEVSSPGAERPLKTKEAVLGAVGKYVFAKTNKEEAEGYLLAFDGTTLVVQINLKGRLKKLNMAYSDLLEIRLAIKF</sequence>
<dbReference type="HAMAP" id="MF_01077">
    <property type="entry name" value="RimP"/>
    <property type="match status" value="1"/>
</dbReference>
<dbReference type="EMBL" id="FO681348">
    <property type="protein sequence ID" value="CCV65626.1"/>
    <property type="molecule type" value="Genomic_DNA"/>
</dbReference>
<name>U4KN33_9MOLU</name>
<dbReference type="InterPro" id="IPR028989">
    <property type="entry name" value="RimP_N"/>
</dbReference>
<dbReference type="Proteomes" id="UP000032737">
    <property type="component" value="Chromosome"/>
</dbReference>
<dbReference type="OrthoDB" id="9805006at2"/>
<gene>
    <name evidence="3 5" type="primary">rimP</name>
    <name evidence="5" type="ORF">BN85306050</name>
</gene>
<evidence type="ECO:0000313" key="5">
    <source>
        <dbReference type="EMBL" id="CCV65626.1"/>
    </source>
</evidence>
<dbReference type="InterPro" id="IPR036847">
    <property type="entry name" value="RimP_C_sf"/>
</dbReference>
<dbReference type="GO" id="GO:0005829">
    <property type="term" value="C:cytosol"/>
    <property type="evidence" value="ECO:0007669"/>
    <property type="project" value="TreeGrafter"/>
</dbReference>
<dbReference type="InterPro" id="IPR003728">
    <property type="entry name" value="Ribosome_maturation_RimP"/>
</dbReference>
<evidence type="ECO:0000256" key="3">
    <source>
        <dbReference type="HAMAP-Rule" id="MF_01077"/>
    </source>
</evidence>
<dbReference type="Gene3D" id="3.30.300.70">
    <property type="entry name" value="RimP-like superfamily, N-terminal"/>
    <property type="match status" value="1"/>
</dbReference>
<keyword evidence="6" id="KW-1185">Reference proteome</keyword>
<dbReference type="Gene3D" id="2.30.30.180">
    <property type="entry name" value="Ribosome maturation factor RimP, C-terminal domain"/>
    <property type="match status" value="1"/>
</dbReference>
<dbReference type="GO" id="GO:0006412">
    <property type="term" value="P:translation"/>
    <property type="evidence" value="ECO:0007669"/>
    <property type="project" value="TreeGrafter"/>
</dbReference>
<comment type="function">
    <text evidence="3">Required for maturation of 30S ribosomal subunits.</text>
</comment>
<evidence type="ECO:0000256" key="2">
    <source>
        <dbReference type="ARBA" id="ARBA00022517"/>
    </source>
</evidence>
<evidence type="ECO:0000259" key="4">
    <source>
        <dbReference type="Pfam" id="PF02576"/>
    </source>
</evidence>
<dbReference type="PANTHER" id="PTHR33867">
    <property type="entry name" value="RIBOSOME MATURATION FACTOR RIMP"/>
    <property type="match status" value="1"/>
</dbReference>
<dbReference type="STRING" id="61635.BN85306050"/>
<keyword evidence="1 3" id="KW-0963">Cytoplasm</keyword>
<dbReference type="HOGENOM" id="CLU_070525_2_0_14"/>
<dbReference type="SUPFAM" id="SSF74942">
    <property type="entry name" value="YhbC-like, C-terminal domain"/>
    <property type="match status" value="1"/>
</dbReference>
<dbReference type="KEGG" id="abra:BN85306050"/>
<organism evidence="5 6">
    <name type="scientific">Acholeplasma brassicae</name>
    <dbReference type="NCBI Taxonomy" id="61635"/>
    <lineage>
        <taxon>Bacteria</taxon>
        <taxon>Bacillati</taxon>
        <taxon>Mycoplasmatota</taxon>
        <taxon>Mollicutes</taxon>
        <taxon>Acholeplasmatales</taxon>
        <taxon>Acholeplasmataceae</taxon>
        <taxon>Acholeplasma</taxon>
    </lineage>
</organism>
<dbReference type="Pfam" id="PF02576">
    <property type="entry name" value="RimP_N"/>
    <property type="match status" value="1"/>
</dbReference>
<comment type="subcellular location">
    <subcellularLocation>
        <location evidence="3">Cytoplasm</location>
    </subcellularLocation>
</comment>
<dbReference type="InterPro" id="IPR028998">
    <property type="entry name" value="RimP_C"/>
</dbReference>
<dbReference type="RefSeq" id="WP_030004486.1">
    <property type="nucleotide sequence ID" value="NC_022549.1"/>
</dbReference>
<dbReference type="PANTHER" id="PTHR33867:SF1">
    <property type="entry name" value="RIBOSOME MATURATION FACTOR RIMP"/>
    <property type="match status" value="1"/>
</dbReference>
<dbReference type="CDD" id="cd01734">
    <property type="entry name" value="YlxS_C"/>
    <property type="match status" value="1"/>
</dbReference>
<proteinExistence type="inferred from homology"/>
<dbReference type="GO" id="GO:0000028">
    <property type="term" value="P:ribosomal small subunit assembly"/>
    <property type="evidence" value="ECO:0007669"/>
    <property type="project" value="TreeGrafter"/>
</dbReference>
<dbReference type="InterPro" id="IPR035956">
    <property type="entry name" value="RimP_N_sf"/>
</dbReference>
<reference evidence="5 6" key="1">
    <citation type="journal article" date="2013" name="J. Mol. Microbiol. Biotechnol.">
        <title>Analysis of the Complete Genomes of Acholeplasma brassicae , A. palmae and A. laidlawii and Their Comparison to the Obligate Parasites from ' Candidatus Phytoplasma'.</title>
        <authorList>
            <person name="Kube M."/>
            <person name="Siewert C."/>
            <person name="Migdoll A.M."/>
            <person name="Duduk B."/>
            <person name="Holz S."/>
            <person name="Rabus R."/>
            <person name="Seemuller E."/>
            <person name="Mitrovic J."/>
            <person name="Muller I."/>
            <person name="Buttner C."/>
            <person name="Reinhardt R."/>
        </authorList>
    </citation>
    <scope>NUCLEOTIDE SEQUENCE [LARGE SCALE GENOMIC DNA]</scope>
    <source>
        <strain evidence="6">0502</strain>
    </source>
</reference>
<accession>U4KN33</accession>
<evidence type="ECO:0000313" key="6">
    <source>
        <dbReference type="Proteomes" id="UP000032737"/>
    </source>
</evidence>
<evidence type="ECO:0000256" key="1">
    <source>
        <dbReference type="ARBA" id="ARBA00022490"/>
    </source>
</evidence>
<keyword evidence="2 3" id="KW-0690">Ribosome biogenesis</keyword>
<dbReference type="SUPFAM" id="SSF75420">
    <property type="entry name" value="YhbC-like, N-terminal domain"/>
    <property type="match status" value="1"/>
</dbReference>
<comment type="similarity">
    <text evidence="3">Belongs to the RimP family.</text>
</comment>
<dbReference type="AlphaFoldDB" id="U4KN33"/>
<feature type="domain" description="Ribosome maturation factor RimP N-terminal" evidence="4">
    <location>
        <begin position="12"/>
        <end position="79"/>
    </location>
</feature>
<protein>
    <recommendedName>
        <fullName evidence="3">Ribosome maturation factor RimP</fullName>
    </recommendedName>
</protein>